<evidence type="ECO:0000313" key="9">
    <source>
        <dbReference type="Proteomes" id="UP000827892"/>
    </source>
</evidence>
<keyword evidence="5" id="KW-0560">Oxidoreductase</keyword>
<evidence type="ECO:0000313" key="8">
    <source>
        <dbReference type="EMBL" id="ULT89411.1"/>
    </source>
</evidence>
<accession>A0AAE9A890</accession>
<protein>
    <recommendedName>
        <fullName evidence="10">Cytochrome P450</fullName>
    </recommendedName>
</protein>
<comment type="similarity">
    <text evidence="2">Belongs to the cytochrome P450 family.</text>
</comment>
<proteinExistence type="inferred from homology"/>
<keyword evidence="4" id="KW-0479">Metal-binding</keyword>
<dbReference type="InterPro" id="IPR001128">
    <property type="entry name" value="Cyt_P450"/>
</dbReference>
<reference evidence="8 9" key="1">
    <citation type="submission" date="2022-02" db="EMBL/GenBank/DDBJ databases">
        <title>Chromosome-level reference genomes for two strains of Caenorhabditis briggsae: an improved platform for comparative genomics.</title>
        <authorList>
            <person name="Stevens L."/>
            <person name="Andersen E.C."/>
        </authorList>
    </citation>
    <scope>NUCLEOTIDE SEQUENCE [LARGE SCALE GENOMIC DNA]</scope>
    <source>
        <strain evidence="8">QX1410_ONT</strain>
        <tissue evidence="8">Whole-organism</tissue>
    </source>
</reference>
<dbReference type="InterPro" id="IPR036396">
    <property type="entry name" value="Cyt_P450_sf"/>
</dbReference>
<dbReference type="InterPro" id="IPR002402">
    <property type="entry name" value="Cyt_P450_E_grp-II"/>
</dbReference>
<dbReference type="Pfam" id="PF00067">
    <property type="entry name" value="p450"/>
    <property type="match status" value="1"/>
</dbReference>
<dbReference type="PRINTS" id="PR00464">
    <property type="entry name" value="EP450II"/>
</dbReference>
<dbReference type="PANTHER" id="PTHR24291:SF20">
    <property type="entry name" value="CYTOCHROME P450"/>
    <property type="match status" value="1"/>
</dbReference>
<evidence type="ECO:0000256" key="3">
    <source>
        <dbReference type="ARBA" id="ARBA00022617"/>
    </source>
</evidence>
<evidence type="ECO:0000256" key="4">
    <source>
        <dbReference type="ARBA" id="ARBA00022723"/>
    </source>
</evidence>
<keyword evidence="3" id="KW-0349">Heme</keyword>
<dbReference type="GO" id="GO:0020037">
    <property type="term" value="F:heme binding"/>
    <property type="evidence" value="ECO:0007669"/>
    <property type="project" value="InterPro"/>
</dbReference>
<gene>
    <name evidence="8" type="ORF">L3Y34_008110</name>
</gene>
<dbReference type="PANTHER" id="PTHR24291">
    <property type="entry name" value="CYTOCHROME P450 FAMILY 4"/>
    <property type="match status" value="1"/>
</dbReference>
<dbReference type="EMBL" id="CP090895">
    <property type="protein sequence ID" value="ULT89411.1"/>
    <property type="molecule type" value="Genomic_DNA"/>
</dbReference>
<name>A0AAE9A890_CAEBR</name>
<evidence type="ECO:0000256" key="5">
    <source>
        <dbReference type="ARBA" id="ARBA00023002"/>
    </source>
</evidence>
<dbReference type="GO" id="GO:0005506">
    <property type="term" value="F:iron ion binding"/>
    <property type="evidence" value="ECO:0007669"/>
    <property type="project" value="InterPro"/>
</dbReference>
<evidence type="ECO:0000256" key="2">
    <source>
        <dbReference type="ARBA" id="ARBA00010617"/>
    </source>
</evidence>
<dbReference type="GO" id="GO:0004497">
    <property type="term" value="F:monooxygenase activity"/>
    <property type="evidence" value="ECO:0007669"/>
    <property type="project" value="UniProtKB-KW"/>
</dbReference>
<evidence type="ECO:0000256" key="7">
    <source>
        <dbReference type="ARBA" id="ARBA00023033"/>
    </source>
</evidence>
<comment type="cofactor">
    <cofactor evidence="1">
        <name>heme</name>
        <dbReference type="ChEBI" id="CHEBI:30413"/>
    </cofactor>
</comment>
<dbReference type="Proteomes" id="UP000827892">
    <property type="component" value="Chromosome V"/>
</dbReference>
<sequence length="837" mass="96970">MSKIEMLDYMIKTANELRDSGESIMRFQFIGKLLVFPLDGKSAQTLLQSTTELDKGDDYEFARAWLGRSVLLDGYGERWKSHRRLVTPTFHFAKLEGYLGVFNRETKVMVELLDEFAKSGETVDLFHYIKRCTLDIICGTAMGTTIDAQHNPTHSYVLAVERFNKLSVDHSMKAHLQIPFLFWLLGYQKKKDDYVYTMKKFTRDVTAGRMTGLKLGHIENHASKRDMNFLDILLCSKETKDWSEEDIREEVDTFMFAGHDTTAASFSWMCWNMAHNQDIQEKVYKEIIEIFGDDPNGDVDSEGIKKLDYTERVLKESKRRIAPVPTLQRKLREDMEIAGLRNCVGQKFAQLNEKVLLIHMLRNYRIEPMLDFNGTQPSLEIISRPSNGIPVMLTRRRQSRTNNEFDKEGGLNLKPDFVYSLIEIRELLTNACKIPYIFFPNEDDKVYELLDENRKPVTKDVPVKVPFYNFAFSCVQNEIVKFLKPFVNFALIPKKEPKPLNDLLLQLGLNSETQNVFDKAKEHKFTTFFSGPKLIRDLIDPDFDTTDHQNFIQQFLVDERSCLKDGRNLLSDQLEKMNAFLTSTSDSKTFSTLFLDDYGPHKSSIDHELNEMLNSLNDSKIFENTTLIVTSYGLSEKDVETENEKNPLFAVRLSDKFMKNYQEKHYFMKMNFNRLLSSLNFNSMLIELMDPYAVISTTPFKVQPTWRNCASEGISAISCVCMNMNLKSEYPEESEKNFLNQLRSKFGKEVNSKKCVRSFETEDYSFFYDYALNTKKELRGVELTGFANITGFSGEKTLMLKKMFTFKKDFESFQSFDTARVIVAYEVNIGIASMCDL</sequence>
<evidence type="ECO:0000256" key="6">
    <source>
        <dbReference type="ARBA" id="ARBA00023004"/>
    </source>
</evidence>
<dbReference type="AlphaFoldDB" id="A0AAE9A890"/>
<evidence type="ECO:0000256" key="1">
    <source>
        <dbReference type="ARBA" id="ARBA00001971"/>
    </source>
</evidence>
<dbReference type="InterPro" id="IPR050196">
    <property type="entry name" value="Cytochrome_P450_Monoox"/>
</dbReference>
<evidence type="ECO:0008006" key="10">
    <source>
        <dbReference type="Google" id="ProtNLM"/>
    </source>
</evidence>
<dbReference type="Gene3D" id="1.10.630.10">
    <property type="entry name" value="Cytochrome P450"/>
    <property type="match status" value="2"/>
</dbReference>
<keyword evidence="6" id="KW-0408">Iron</keyword>
<organism evidence="8 9">
    <name type="scientific">Caenorhabditis briggsae</name>
    <dbReference type="NCBI Taxonomy" id="6238"/>
    <lineage>
        <taxon>Eukaryota</taxon>
        <taxon>Metazoa</taxon>
        <taxon>Ecdysozoa</taxon>
        <taxon>Nematoda</taxon>
        <taxon>Chromadorea</taxon>
        <taxon>Rhabditida</taxon>
        <taxon>Rhabditina</taxon>
        <taxon>Rhabditomorpha</taxon>
        <taxon>Rhabditoidea</taxon>
        <taxon>Rhabditidae</taxon>
        <taxon>Peloderinae</taxon>
        <taxon>Caenorhabditis</taxon>
    </lineage>
</organism>
<keyword evidence="7" id="KW-0503">Monooxygenase</keyword>
<dbReference type="SUPFAM" id="SSF48264">
    <property type="entry name" value="Cytochrome P450"/>
    <property type="match status" value="1"/>
</dbReference>
<dbReference type="GO" id="GO:0016705">
    <property type="term" value="F:oxidoreductase activity, acting on paired donors, with incorporation or reduction of molecular oxygen"/>
    <property type="evidence" value="ECO:0007669"/>
    <property type="project" value="InterPro"/>
</dbReference>